<dbReference type="Proteomes" id="UP000321832">
    <property type="component" value="Unassembled WGS sequence"/>
</dbReference>
<sequence length="199" mass="20220">MRHVTLGALLAACCALAGCAGSSPFAPTPTAAAGTPYAGLSEASYGPRSTSQFRACEPDSGNRLAALKAAAVRPAHGLMKIDSTLQSLDLAGAFTDPLGTDHPAVAVLSHGPDGIVFWHRVPEVPLGEVASAAKTGAPERSAARCTAARPAIARHRGAASPAPRSWSPTRSRPTPAPGALESRRPTPIIGLLALVGHEC</sequence>
<evidence type="ECO:0000256" key="2">
    <source>
        <dbReference type="SAM" id="SignalP"/>
    </source>
</evidence>
<feature type="signal peptide" evidence="2">
    <location>
        <begin position="1"/>
        <end position="17"/>
    </location>
</feature>
<proteinExistence type="predicted"/>
<protein>
    <submittedName>
        <fullName evidence="3">Uncharacterized protein</fullName>
    </submittedName>
</protein>
<dbReference type="EMBL" id="VOPW01000001">
    <property type="protein sequence ID" value="TXC66839.1"/>
    <property type="molecule type" value="Genomic_DNA"/>
</dbReference>
<feature type="region of interest" description="Disordered" evidence="1">
    <location>
        <begin position="135"/>
        <end position="183"/>
    </location>
</feature>
<dbReference type="AlphaFoldDB" id="A0A5C6U237"/>
<keyword evidence="4" id="KW-1185">Reference proteome</keyword>
<reference evidence="3 4" key="1">
    <citation type="submission" date="2019-08" db="EMBL/GenBank/DDBJ databases">
        <authorList>
            <person name="Khan S.A."/>
            <person name="Jeon C.O."/>
            <person name="Jeong S.E."/>
        </authorList>
    </citation>
    <scope>NUCLEOTIDE SEQUENCE [LARGE SCALE GENOMIC DNA]</scope>
    <source>
        <strain evidence="4">IMCC1728</strain>
    </source>
</reference>
<name>A0A5C6U237_9BURK</name>
<dbReference type="PROSITE" id="PS51257">
    <property type="entry name" value="PROKAR_LIPOPROTEIN"/>
    <property type="match status" value="1"/>
</dbReference>
<comment type="caution">
    <text evidence="3">The sequence shown here is derived from an EMBL/GenBank/DDBJ whole genome shotgun (WGS) entry which is preliminary data.</text>
</comment>
<accession>A0A5C6U237</accession>
<keyword evidence="2" id="KW-0732">Signal</keyword>
<feature type="chain" id="PRO_5022792249" evidence="2">
    <location>
        <begin position="18"/>
        <end position="199"/>
    </location>
</feature>
<evidence type="ECO:0000313" key="3">
    <source>
        <dbReference type="EMBL" id="TXC66839.1"/>
    </source>
</evidence>
<organism evidence="3 4">
    <name type="scientific">Piscinibacter aquaticus</name>
    <dbReference type="NCBI Taxonomy" id="392597"/>
    <lineage>
        <taxon>Bacteria</taxon>
        <taxon>Pseudomonadati</taxon>
        <taxon>Pseudomonadota</taxon>
        <taxon>Betaproteobacteria</taxon>
        <taxon>Burkholderiales</taxon>
        <taxon>Sphaerotilaceae</taxon>
        <taxon>Piscinibacter</taxon>
    </lineage>
</organism>
<gene>
    <name evidence="3" type="ORF">FSC37_16655</name>
</gene>
<evidence type="ECO:0000313" key="4">
    <source>
        <dbReference type="Proteomes" id="UP000321832"/>
    </source>
</evidence>
<evidence type="ECO:0000256" key="1">
    <source>
        <dbReference type="SAM" id="MobiDB-lite"/>
    </source>
</evidence>